<dbReference type="SUPFAM" id="SSF52317">
    <property type="entry name" value="Class I glutamine amidotransferase-like"/>
    <property type="match status" value="1"/>
</dbReference>
<dbReference type="NCBIfam" id="TIGR01001">
    <property type="entry name" value="metA"/>
    <property type="match status" value="1"/>
</dbReference>
<dbReference type="PANTHER" id="PTHR20919">
    <property type="entry name" value="HOMOSERINE O-SUCCINYLTRANSFERASE"/>
    <property type="match status" value="1"/>
</dbReference>
<comment type="similarity">
    <text evidence="6">Belongs to the MetA family.</text>
</comment>
<name>A0AAJ1MLN3_9SPIO</name>
<dbReference type="GO" id="GO:0005737">
    <property type="term" value="C:cytoplasm"/>
    <property type="evidence" value="ECO:0007669"/>
    <property type="project" value="UniProtKB-SubCell"/>
</dbReference>
<dbReference type="InterPro" id="IPR033752">
    <property type="entry name" value="MetA_family"/>
</dbReference>
<accession>A0AAJ1MLN3</accession>
<feature type="site" description="Important for substrate specificity" evidence="6">
    <location>
        <position position="192"/>
    </location>
</feature>
<dbReference type="CDD" id="cd03131">
    <property type="entry name" value="GATase1_HTS"/>
    <property type="match status" value="1"/>
</dbReference>
<dbReference type="Pfam" id="PF04204">
    <property type="entry name" value="HTS"/>
    <property type="match status" value="1"/>
</dbReference>
<evidence type="ECO:0000256" key="7">
    <source>
        <dbReference type="PIRSR" id="PIRSR000450-1"/>
    </source>
</evidence>
<feature type="active site" description="Acyl-thioester intermediate" evidence="6 7">
    <location>
        <position position="142"/>
    </location>
</feature>
<dbReference type="EMBL" id="JAQQAL010000040">
    <property type="protein sequence ID" value="MDC7228061.1"/>
    <property type="molecule type" value="Genomic_DNA"/>
</dbReference>
<reference evidence="8 9" key="1">
    <citation type="submission" date="2022-12" db="EMBL/GenBank/DDBJ databases">
        <title>Metagenome assembled genome from gulf of manar.</title>
        <authorList>
            <person name="Kohli P."/>
            <person name="Pk S."/>
            <person name="Venkata Ramana C."/>
            <person name="Sasikala C."/>
        </authorList>
    </citation>
    <scope>NUCLEOTIDE SEQUENCE [LARGE SCALE GENOMIC DNA]</scope>
    <source>
        <strain evidence="8">JB008</strain>
    </source>
</reference>
<feature type="binding site" evidence="6">
    <location>
        <position position="192"/>
    </location>
    <ligand>
        <name>substrate</name>
    </ligand>
</feature>
<keyword evidence="3 6" id="KW-0028">Amino-acid biosynthesis</keyword>
<comment type="subcellular location">
    <subcellularLocation>
        <location evidence="1 6">Cytoplasm</location>
    </subcellularLocation>
</comment>
<gene>
    <name evidence="8" type="primary">metA</name>
    <name evidence="6" type="synonym">metAA</name>
    <name evidence="8" type="ORF">PQJ61_14960</name>
</gene>
<comment type="pathway">
    <text evidence="6">Amino-acid biosynthesis; L-methionine biosynthesis via de novo pathway; O-acetyl-L-homoserine from L-homoserine: step 1/1.</text>
</comment>
<evidence type="ECO:0000313" key="8">
    <source>
        <dbReference type="EMBL" id="MDC7228061.1"/>
    </source>
</evidence>
<dbReference type="FunFam" id="3.40.50.880:FF:000004">
    <property type="entry name" value="Homoserine O-succinyltransferase"/>
    <property type="match status" value="1"/>
</dbReference>
<keyword evidence="4 6" id="KW-0808">Transferase</keyword>
<feature type="active site" description="Proton acceptor" evidence="6">
    <location>
        <position position="235"/>
    </location>
</feature>
<feature type="binding site" evidence="6">
    <location>
        <position position="249"/>
    </location>
    <ligand>
        <name>substrate</name>
    </ligand>
</feature>
<comment type="caution">
    <text evidence="8">The sequence shown here is derived from an EMBL/GenBank/DDBJ whole genome shotgun (WGS) entry which is preliminary data.</text>
</comment>
<evidence type="ECO:0000256" key="3">
    <source>
        <dbReference type="ARBA" id="ARBA00022605"/>
    </source>
</evidence>
<evidence type="ECO:0000256" key="5">
    <source>
        <dbReference type="ARBA" id="ARBA00023315"/>
    </source>
</evidence>
<protein>
    <recommendedName>
        <fullName evidence="6">Homoserine O-acetyltransferase</fullName>
        <shortName evidence="6">HAT</shortName>
        <ecNumber evidence="6">2.3.1.31</ecNumber>
    </recommendedName>
    <alternativeName>
        <fullName evidence="6">Homoserine transacetylase</fullName>
        <shortName evidence="6">HTA</shortName>
    </alternativeName>
</protein>
<keyword evidence="6" id="KW-0486">Methionine biosynthesis</keyword>
<feature type="binding site" evidence="6">
    <location>
        <position position="163"/>
    </location>
    <ligand>
        <name>substrate</name>
    </ligand>
</feature>
<comment type="caution">
    <text evidence="6">Lacks conserved residue(s) required for the propagation of feature annotation.</text>
</comment>
<dbReference type="HAMAP" id="MF_00295">
    <property type="entry name" value="MetA_acyltransf"/>
    <property type="match status" value="1"/>
</dbReference>
<keyword evidence="5 6" id="KW-0012">Acyltransferase</keyword>
<dbReference type="PIRSF" id="PIRSF000450">
    <property type="entry name" value="H_ser_succinyltr"/>
    <property type="match status" value="1"/>
</dbReference>
<feature type="site" description="Important for acyl-CoA specificity" evidence="6">
    <location>
        <position position="111"/>
    </location>
</feature>
<proteinExistence type="inferred from homology"/>
<dbReference type="EC" id="2.3.1.31" evidence="6"/>
<evidence type="ECO:0000256" key="6">
    <source>
        <dbReference type="HAMAP-Rule" id="MF_00295"/>
    </source>
</evidence>
<dbReference type="InterPro" id="IPR005697">
    <property type="entry name" value="HST_MetA"/>
</dbReference>
<dbReference type="AlphaFoldDB" id="A0AAJ1MLN3"/>
<comment type="catalytic activity">
    <reaction evidence="6">
        <text>L-homoserine + acetyl-CoA = O-acetyl-L-homoserine + CoA</text>
        <dbReference type="Rhea" id="RHEA:13701"/>
        <dbReference type="ChEBI" id="CHEBI:57287"/>
        <dbReference type="ChEBI" id="CHEBI:57288"/>
        <dbReference type="ChEBI" id="CHEBI:57476"/>
        <dbReference type="ChEBI" id="CHEBI:57716"/>
        <dbReference type="EC" id="2.3.1.31"/>
    </reaction>
</comment>
<sequence>MPIRIPENLPAAAILQRESIFVMSEHRAHSQDIRPLNIAILNLMPTKVETETQLLRLLSNSPLQIEVDLLKTETYASKNTAEEHLLEFYRPVSQVIGNCYDGLIVTGAPVELMDYEEVDYWEELKTVFDWADEHIYSILSICWGAQAALYHYYGIPKFKLDSKLSGVYEHRVLEKSNKITRGFDDRFFVPHSRHTSIHREEILRRPSLRILAESNEAGVYLTASEDLRRVFVTGHSEYDSGTLRYEYERDQARGLNPDIPANYFQGDDPANEPMVKWRSHANLLFSNWLNYAVYQETPFDIDRIGCRG</sequence>
<evidence type="ECO:0000256" key="4">
    <source>
        <dbReference type="ARBA" id="ARBA00022679"/>
    </source>
</evidence>
<comment type="function">
    <text evidence="6">Transfers an acetyl group from acetyl-CoA to L-homoserine, forming acetyl-L-homoserine.</text>
</comment>
<dbReference type="InterPro" id="IPR029062">
    <property type="entry name" value="Class_I_gatase-like"/>
</dbReference>
<dbReference type="GO" id="GO:0019281">
    <property type="term" value="P:L-methionine biosynthetic process from homoserine via O-succinyl-L-homoserine and cystathionine"/>
    <property type="evidence" value="ECO:0007669"/>
    <property type="project" value="InterPro"/>
</dbReference>
<dbReference type="Gene3D" id="3.40.50.880">
    <property type="match status" value="1"/>
</dbReference>
<dbReference type="Proteomes" id="UP001221217">
    <property type="component" value="Unassembled WGS sequence"/>
</dbReference>
<evidence type="ECO:0000256" key="2">
    <source>
        <dbReference type="ARBA" id="ARBA00022490"/>
    </source>
</evidence>
<evidence type="ECO:0000256" key="1">
    <source>
        <dbReference type="ARBA" id="ARBA00004496"/>
    </source>
</evidence>
<evidence type="ECO:0000313" key="9">
    <source>
        <dbReference type="Proteomes" id="UP001221217"/>
    </source>
</evidence>
<dbReference type="GO" id="GO:0004414">
    <property type="term" value="F:homoserine O-acetyltransferase activity"/>
    <property type="evidence" value="ECO:0007669"/>
    <property type="project" value="UniProtKB-EC"/>
</dbReference>
<dbReference type="GO" id="GO:0008899">
    <property type="term" value="F:homoserine O-succinyltransferase activity"/>
    <property type="evidence" value="ECO:0007669"/>
    <property type="project" value="UniProtKB-UniRule"/>
</dbReference>
<feature type="active site" evidence="6">
    <location>
        <position position="237"/>
    </location>
</feature>
<dbReference type="PANTHER" id="PTHR20919:SF0">
    <property type="entry name" value="HOMOSERINE O-SUCCINYLTRANSFERASE"/>
    <property type="match status" value="1"/>
</dbReference>
<keyword evidence="2 6" id="KW-0963">Cytoplasm</keyword>
<organism evidence="8 9">
    <name type="scientific">Candidatus Thalassospirochaeta sargassi</name>
    <dbReference type="NCBI Taxonomy" id="3119039"/>
    <lineage>
        <taxon>Bacteria</taxon>
        <taxon>Pseudomonadati</taxon>
        <taxon>Spirochaetota</taxon>
        <taxon>Spirochaetia</taxon>
        <taxon>Spirochaetales</taxon>
        <taxon>Spirochaetaceae</taxon>
        <taxon>Candidatus Thalassospirochaeta</taxon>
    </lineage>
</organism>